<gene>
    <name evidence="3" type="ORF">VKT23_006738</name>
    <name evidence="2" type="ORF">VKT23_018791</name>
</gene>
<evidence type="ECO:0000313" key="2">
    <source>
        <dbReference type="EMBL" id="KAK7436976.1"/>
    </source>
</evidence>
<comment type="caution">
    <text evidence="3">The sequence shown here is derived from an EMBL/GenBank/DDBJ whole genome shotgun (WGS) entry which is preliminary data.</text>
</comment>
<accession>A0ABR1JKQ6</accession>
<dbReference type="Proteomes" id="UP001498398">
    <property type="component" value="Unassembled WGS sequence"/>
</dbReference>
<name>A0ABR1JKQ6_9AGAR</name>
<evidence type="ECO:0000313" key="4">
    <source>
        <dbReference type="Proteomes" id="UP001498398"/>
    </source>
</evidence>
<reference evidence="3 4" key="1">
    <citation type="submission" date="2024-01" db="EMBL/GenBank/DDBJ databases">
        <title>A draft genome for the cacao thread blight pathogen Marasmiellus scandens.</title>
        <authorList>
            <person name="Baruah I.K."/>
            <person name="Leung J."/>
            <person name="Bukari Y."/>
            <person name="Amoako-Attah I."/>
            <person name="Meinhardt L.W."/>
            <person name="Bailey B.A."/>
            <person name="Cohen S.P."/>
        </authorList>
    </citation>
    <scope>NUCLEOTIDE SEQUENCE [LARGE SCALE GENOMIC DNA]</scope>
    <source>
        <strain evidence="3 4">GH-19</strain>
    </source>
</reference>
<evidence type="ECO:0000313" key="3">
    <source>
        <dbReference type="EMBL" id="KAK7463383.1"/>
    </source>
</evidence>
<feature type="region of interest" description="Disordered" evidence="1">
    <location>
        <begin position="169"/>
        <end position="207"/>
    </location>
</feature>
<keyword evidence="4" id="KW-1185">Reference proteome</keyword>
<proteinExistence type="predicted"/>
<dbReference type="EMBL" id="JBANRG010000089">
    <property type="protein sequence ID" value="KAK7436976.1"/>
    <property type="molecule type" value="Genomic_DNA"/>
</dbReference>
<sequence>MATAHPSTSTSTSQKARKCNNILCKHRNLLLPVAGKHDCGGCKYGKFTVSMDEAAAVDAEQRLAAQSPPKPFRYDWEHEDGYIIDWKGYQEFQRQAKLVEIEKRKIGLAKLEAAGRARQRQLALQRALEEDEWMIDPFAKNGPLGQPSPKSVFADSKIFELLASPGNSDLRSIKSHSSSRSSESKKSNESQTSHASTTSTTSSSLHSAFSHRFDKPLPKLPAYNSMRYQVTPPLSLNKGRHQKQPKQCKRSNHQVLVPPTSTLPPLPRAVATIPTRMRPVSTLDVPKEVDQLFYDSYDI</sequence>
<protein>
    <submittedName>
        <fullName evidence="3">Uncharacterized protein</fullName>
    </submittedName>
</protein>
<feature type="compositionally biased region" description="Low complexity" evidence="1">
    <location>
        <begin position="189"/>
        <end position="207"/>
    </location>
</feature>
<organism evidence="3 4">
    <name type="scientific">Marasmiellus scandens</name>
    <dbReference type="NCBI Taxonomy" id="2682957"/>
    <lineage>
        <taxon>Eukaryota</taxon>
        <taxon>Fungi</taxon>
        <taxon>Dikarya</taxon>
        <taxon>Basidiomycota</taxon>
        <taxon>Agaricomycotina</taxon>
        <taxon>Agaricomycetes</taxon>
        <taxon>Agaricomycetidae</taxon>
        <taxon>Agaricales</taxon>
        <taxon>Marasmiineae</taxon>
        <taxon>Omphalotaceae</taxon>
        <taxon>Marasmiellus</taxon>
    </lineage>
</organism>
<dbReference type="EMBL" id="JBANRG010000009">
    <property type="protein sequence ID" value="KAK7463383.1"/>
    <property type="molecule type" value="Genomic_DNA"/>
</dbReference>
<evidence type="ECO:0000256" key="1">
    <source>
        <dbReference type="SAM" id="MobiDB-lite"/>
    </source>
</evidence>